<proteinExistence type="predicted"/>
<gene>
    <name evidence="2" type="ORF">DARMORV10_A05P23190.1</name>
</gene>
<evidence type="ECO:0000256" key="1">
    <source>
        <dbReference type="SAM" id="MobiDB-lite"/>
    </source>
</evidence>
<dbReference type="AlphaFoldDB" id="A0A816TMJ1"/>
<name>A0A816TMJ1_BRANA</name>
<reference evidence="2" key="1">
    <citation type="submission" date="2021-01" db="EMBL/GenBank/DDBJ databases">
        <authorList>
            <consortium name="Genoscope - CEA"/>
            <person name="William W."/>
        </authorList>
    </citation>
    <scope>NUCLEOTIDE SEQUENCE</scope>
</reference>
<dbReference type="Proteomes" id="UP001295469">
    <property type="component" value="Chromosome A05"/>
</dbReference>
<sequence length="56" mass="6039">MGNIFCCCTRGWRSNVPPAMETTNVQPQSHSQSVVSQSVSLASKSFSNHSSPVRGK</sequence>
<dbReference type="EMBL" id="HG994359">
    <property type="protein sequence ID" value="CAF2098531.1"/>
    <property type="molecule type" value="Genomic_DNA"/>
</dbReference>
<feature type="region of interest" description="Disordered" evidence="1">
    <location>
        <begin position="19"/>
        <end position="56"/>
    </location>
</feature>
<organism evidence="2">
    <name type="scientific">Brassica napus</name>
    <name type="common">Rape</name>
    <dbReference type="NCBI Taxonomy" id="3708"/>
    <lineage>
        <taxon>Eukaryota</taxon>
        <taxon>Viridiplantae</taxon>
        <taxon>Streptophyta</taxon>
        <taxon>Embryophyta</taxon>
        <taxon>Tracheophyta</taxon>
        <taxon>Spermatophyta</taxon>
        <taxon>Magnoliopsida</taxon>
        <taxon>eudicotyledons</taxon>
        <taxon>Gunneridae</taxon>
        <taxon>Pentapetalae</taxon>
        <taxon>rosids</taxon>
        <taxon>malvids</taxon>
        <taxon>Brassicales</taxon>
        <taxon>Brassicaceae</taxon>
        <taxon>Brassiceae</taxon>
        <taxon>Brassica</taxon>
    </lineage>
</organism>
<evidence type="ECO:0000313" key="2">
    <source>
        <dbReference type="EMBL" id="CAF2098531.1"/>
    </source>
</evidence>
<protein>
    <submittedName>
        <fullName evidence="2">(rape) hypothetical protein</fullName>
    </submittedName>
</protein>
<feature type="compositionally biased region" description="Low complexity" evidence="1">
    <location>
        <begin position="25"/>
        <end position="47"/>
    </location>
</feature>
<accession>A0A816TMJ1</accession>